<dbReference type="InterPro" id="IPR029058">
    <property type="entry name" value="AB_hydrolase_fold"/>
</dbReference>
<dbReference type="SMART" id="SM00939">
    <property type="entry name" value="PepX_C"/>
    <property type="match status" value="1"/>
</dbReference>
<dbReference type="Gene3D" id="3.40.50.1820">
    <property type="entry name" value="alpha/beta hydrolase"/>
    <property type="match status" value="1"/>
</dbReference>
<dbReference type="RefSeq" id="WP_093974230.1">
    <property type="nucleotide sequence ID" value="NZ_FXXQ01000007.1"/>
</dbReference>
<feature type="domain" description="Xaa-Pro dipeptidyl-peptidase C-terminal" evidence="2">
    <location>
        <begin position="291"/>
        <end position="539"/>
    </location>
</feature>
<reference evidence="3 4" key="1">
    <citation type="submission" date="2017-05" db="EMBL/GenBank/DDBJ databases">
        <authorList>
            <person name="Song R."/>
            <person name="Chenine A.L."/>
            <person name="Ruprecht R.M."/>
        </authorList>
    </citation>
    <scope>NUCLEOTIDE SEQUENCE [LARGE SCALE GENOMIC DNA]</scope>
    <source>
        <strain evidence="3 4">CECT 8489</strain>
    </source>
</reference>
<dbReference type="GO" id="GO:0008239">
    <property type="term" value="F:dipeptidyl-peptidase activity"/>
    <property type="evidence" value="ECO:0007669"/>
    <property type="project" value="InterPro"/>
</dbReference>
<dbReference type="InterPro" id="IPR000383">
    <property type="entry name" value="Xaa-Pro-like_dom"/>
</dbReference>
<dbReference type="InterPro" id="IPR005674">
    <property type="entry name" value="CocE/Ser_esterase"/>
</dbReference>
<organism evidence="3 4">
    <name type="scientific">Boseongicola aestuarii</name>
    <dbReference type="NCBI Taxonomy" id="1470561"/>
    <lineage>
        <taxon>Bacteria</taxon>
        <taxon>Pseudomonadati</taxon>
        <taxon>Pseudomonadota</taxon>
        <taxon>Alphaproteobacteria</taxon>
        <taxon>Rhodobacterales</taxon>
        <taxon>Paracoccaceae</taxon>
        <taxon>Boseongicola</taxon>
    </lineage>
</organism>
<protein>
    <submittedName>
        <fullName evidence="3">Cocaine esterase</fullName>
        <ecNumber evidence="3">3.1.1.84</ecNumber>
    </submittedName>
</protein>
<sequence>MKHRSDFPRKVVERPDQRIAMPDGVELSVRIWLPEDADANPVPAILEHLPYRKRDGTIARDELTHPYFAGHGYACIRVDMRGNGESSGLMEDEYTLTEWQDAVHVMAWVRSQPWSTGDWGMMGISWGGFNALQVAALRPEGLKAVISLCSTVDRYADDIHYKGGCMLGENLGWASQMLAYSSRPPDPEVVGERWREMWLERLAAQPFLLEPWLTHQRRDAYWKHGSICEDFGAVEAAVLSVGGWHDGYRNTPAALVAGLSAPVKAIVGPWIHKYPHFALPEPRIGFLQEALRWWDRWLKGAETSVEDDPAQRLWLMDSVPPKRWLDTRPGRWIAVDKPVPVQNFPFGDGTLGMTEVFSAELDSPQNCGAGAGEYFPFTFDEDFPGDQSDDDAMSACFDGSALQEVTDIVGAPEVTLRLTPAAKSGQLAVRLVDLRPDGSATLITHGFLNLRHRASHAAPEDLVPGAEIDVRITLDQCAYRLPAGHRLRVAVSTSYWPFIWPGPEAGRVTLTAGALALPVRPTAQGDELTFEPPEAAPAWKATTLRAPSLTRDSDVLEDGTSVIKVTTDNGEMRDDTHGLATGSICVEEWRIHPDDPLSARAQFDWVETMRRDDWTVETRCHASLWASGTTWHGRARIEAYEGEVLCFDRDFRFDIPRDGI</sequence>
<dbReference type="InterPro" id="IPR013736">
    <property type="entry name" value="Xaa-Pro_dipept_C"/>
</dbReference>
<dbReference type="InterPro" id="IPR050585">
    <property type="entry name" value="Xaa-Pro_dipeptidyl-ppase/CocE"/>
</dbReference>
<dbReference type="InterPro" id="IPR008979">
    <property type="entry name" value="Galactose-bd-like_sf"/>
</dbReference>
<dbReference type="SUPFAM" id="SSF53474">
    <property type="entry name" value="alpha/beta-Hydrolases"/>
    <property type="match status" value="1"/>
</dbReference>
<accession>A0A238J073</accession>
<dbReference type="EC" id="3.1.1.84" evidence="3"/>
<evidence type="ECO:0000256" key="1">
    <source>
        <dbReference type="ARBA" id="ARBA00022801"/>
    </source>
</evidence>
<dbReference type="EMBL" id="FXXQ01000007">
    <property type="protein sequence ID" value="SMX24108.1"/>
    <property type="molecule type" value="Genomic_DNA"/>
</dbReference>
<name>A0A238J073_9RHOB</name>
<keyword evidence="1 3" id="KW-0378">Hydrolase</keyword>
<dbReference type="NCBIfam" id="TIGR00976">
    <property type="entry name" value="CocE_NonD"/>
    <property type="match status" value="1"/>
</dbReference>
<dbReference type="Pfam" id="PF08530">
    <property type="entry name" value="PepX_C"/>
    <property type="match status" value="1"/>
</dbReference>
<evidence type="ECO:0000313" key="3">
    <source>
        <dbReference type="EMBL" id="SMX24108.1"/>
    </source>
</evidence>
<dbReference type="OrthoDB" id="9806163at2"/>
<dbReference type="Gene3D" id="1.10.3020.10">
    <property type="entry name" value="alpha-amino acid ester hydrolase ( Helical cap domain)"/>
    <property type="match status" value="1"/>
</dbReference>
<keyword evidence="4" id="KW-1185">Reference proteome</keyword>
<gene>
    <name evidence="3" type="primary">cocE</name>
    <name evidence="3" type="ORF">BOA8489_02225</name>
</gene>
<dbReference type="PANTHER" id="PTHR43056:SF10">
    <property type="entry name" value="COCE_NOND FAMILY, PUTATIVE (AFU_ORTHOLOGUE AFUA_7G00600)-RELATED"/>
    <property type="match status" value="1"/>
</dbReference>
<dbReference type="Gene3D" id="2.60.120.260">
    <property type="entry name" value="Galactose-binding domain-like"/>
    <property type="match status" value="1"/>
</dbReference>
<evidence type="ECO:0000259" key="2">
    <source>
        <dbReference type="SMART" id="SM00939"/>
    </source>
</evidence>
<dbReference type="Proteomes" id="UP000201838">
    <property type="component" value="Unassembled WGS sequence"/>
</dbReference>
<evidence type="ECO:0000313" key="4">
    <source>
        <dbReference type="Proteomes" id="UP000201838"/>
    </source>
</evidence>
<dbReference type="AlphaFoldDB" id="A0A238J073"/>
<dbReference type="SUPFAM" id="SSF49785">
    <property type="entry name" value="Galactose-binding domain-like"/>
    <property type="match status" value="1"/>
</dbReference>
<dbReference type="PANTHER" id="PTHR43056">
    <property type="entry name" value="PEPTIDASE S9 PROLYL OLIGOPEPTIDASE"/>
    <property type="match status" value="1"/>
</dbReference>
<proteinExistence type="predicted"/>
<dbReference type="Pfam" id="PF02129">
    <property type="entry name" value="Peptidase_S15"/>
    <property type="match status" value="1"/>
</dbReference>